<accession>A0A9W9ZN45</accession>
<name>A0A9W9ZN45_9CNID</name>
<dbReference type="Proteomes" id="UP001163046">
    <property type="component" value="Unassembled WGS sequence"/>
</dbReference>
<evidence type="ECO:0000256" key="1">
    <source>
        <dbReference type="SAM" id="Coils"/>
    </source>
</evidence>
<sequence length="320" mass="35862">MASSMDGSTGGSTAIINASRSRQRNSFLSCALPLVRISECNKTITEARLALEEKMSRSISAAKVESYSSLLCLLDELPTRPCLPFHAAFEEYASKDGLPVIIISAGNENYVLLIEKPIDNISLCKGINSLLEESTVETTRVEKESLLFLAALFPMLKKLLSSAIDRAVVYCILSLLLSSSNMNMLFGINESFSSRIKSEIIQLAQQVEKKEEAEQVAGKHIEDLITKLSSEIENESEVIERKRKRCDIEEMNDLEFDVANKCQRLNKLQTDFKQQKKGAKRRTYLVWRSSLRRQRGKNKNLVKIDRGAATAVYNVPVMNS</sequence>
<keyword evidence="3" id="KW-1185">Reference proteome</keyword>
<reference evidence="2" key="1">
    <citation type="submission" date="2023-01" db="EMBL/GenBank/DDBJ databases">
        <title>Genome assembly of the deep-sea coral Lophelia pertusa.</title>
        <authorList>
            <person name="Herrera S."/>
            <person name="Cordes E."/>
        </authorList>
    </citation>
    <scope>NUCLEOTIDE SEQUENCE</scope>
    <source>
        <strain evidence="2">USNM1676648</strain>
        <tissue evidence="2">Polyp</tissue>
    </source>
</reference>
<proteinExistence type="predicted"/>
<protein>
    <submittedName>
        <fullName evidence="2">Uncharacterized protein</fullName>
    </submittedName>
</protein>
<keyword evidence="1" id="KW-0175">Coiled coil</keyword>
<dbReference type="AlphaFoldDB" id="A0A9W9ZN45"/>
<evidence type="ECO:0000313" key="3">
    <source>
        <dbReference type="Proteomes" id="UP001163046"/>
    </source>
</evidence>
<evidence type="ECO:0000313" key="2">
    <source>
        <dbReference type="EMBL" id="KAJ7384370.1"/>
    </source>
</evidence>
<comment type="caution">
    <text evidence="2">The sequence shown here is derived from an EMBL/GenBank/DDBJ whole genome shotgun (WGS) entry which is preliminary data.</text>
</comment>
<organism evidence="2 3">
    <name type="scientific">Desmophyllum pertusum</name>
    <dbReference type="NCBI Taxonomy" id="174260"/>
    <lineage>
        <taxon>Eukaryota</taxon>
        <taxon>Metazoa</taxon>
        <taxon>Cnidaria</taxon>
        <taxon>Anthozoa</taxon>
        <taxon>Hexacorallia</taxon>
        <taxon>Scleractinia</taxon>
        <taxon>Caryophylliina</taxon>
        <taxon>Caryophylliidae</taxon>
        <taxon>Desmophyllum</taxon>
    </lineage>
</organism>
<feature type="coiled-coil region" evidence="1">
    <location>
        <begin position="193"/>
        <end position="245"/>
    </location>
</feature>
<dbReference type="EMBL" id="MU825888">
    <property type="protein sequence ID" value="KAJ7384370.1"/>
    <property type="molecule type" value="Genomic_DNA"/>
</dbReference>
<gene>
    <name evidence="2" type="ORF">OS493_022483</name>
</gene>